<keyword evidence="6" id="KW-0349">Heme</keyword>
<dbReference type="AlphaFoldDB" id="A0A1G8Z4V1"/>
<dbReference type="SUPFAM" id="SSF46785">
    <property type="entry name" value="Winged helix' DNA-binding domain"/>
    <property type="match status" value="1"/>
</dbReference>
<dbReference type="SMART" id="SM00345">
    <property type="entry name" value="HTH_GNTR"/>
    <property type="match status" value="1"/>
</dbReference>
<dbReference type="PANTHER" id="PTHR43537:SF24">
    <property type="entry name" value="GLUCONATE OPERON TRANSCRIPTIONAL REPRESSOR"/>
    <property type="match status" value="1"/>
</dbReference>
<dbReference type="InterPro" id="IPR000524">
    <property type="entry name" value="Tscrpt_reg_HTH_GntR"/>
</dbReference>
<dbReference type="PROSITE" id="PS51007">
    <property type="entry name" value="CYTC"/>
    <property type="match status" value="1"/>
</dbReference>
<dbReference type="GO" id="GO:0009055">
    <property type="term" value="F:electron transfer activity"/>
    <property type="evidence" value="ECO:0007669"/>
    <property type="project" value="InterPro"/>
</dbReference>
<evidence type="ECO:0000313" key="10">
    <source>
        <dbReference type="Proteomes" id="UP000198894"/>
    </source>
</evidence>
<dbReference type="GO" id="GO:0003677">
    <property type="term" value="F:DNA binding"/>
    <property type="evidence" value="ECO:0007669"/>
    <property type="project" value="UniProtKB-KW"/>
</dbReference>
<keyword evidence="10" id="KW-1185">Reference proteome</keyword>
<keyword evidence="4" id="KW-0238">DNA-binding</keyword>
<evidence type="ECO:0000256" key="6">
    <source>
        <dbReference type="PROSITE-ProRule" id="PRU00433"/>
    </source>
</evidence>
<keyword evidence="3" id="KW-0805">Transcription regulation</keyword>
<dbReference type="PANTHER" id="PTHR43537">
    <property type="entry name" value="TRANSCRIPTIONAL REGULATOR, GNTR FAMILY"/>
    <property type="match status" value="1"/>
</dbReference>
<sequence length="239" mass="26766">MWFCKNAAQCRRTEMPSLAIEAKKNAKADAAYDAVLQLLYSKSHMPGQHLSDKELASDLNIGRTPIREALIRLAAEGKIVSFPQRGYFTRPLVEWVLLDSYVVARETLTFALTRTRTHPLDRTAPSGELSPTELALRAEEIFTDIALGACNCEICHIIDKFCFCSHALRMEITASELSPAFRTSLARLTDAMPQLGKTTSAVASALTNHLDVEQRAVSRALQNMSRRQLANFTFTKKYW</sequence>
<dbReference type="InterPro" id="IPR036388">
    <property type="entry name" value="WH-like_DNA-bd_sf"/>
</dbReference>
<dbReference type="GO" id="GO:0020037">
    <property type="term" value="F:heme binding"/>
    <property type="evidence" value="ECO:0007669"/>
    <property type="project" value="InterPro"/>
</dbReference>
<dbReference type="EMBL" id="FNEE01000011">
    <property type="protein sequence ID" value="SDK10121.1"/>
    <property type="molecule type" value="Genomic_DNA"/>
</dbReference>
<name>A0A1G8Z4V1_9HYPH</name>
<evidence type="ECO:0000256" key="5">
    <source>
        <dbReference type="ARBA" id="ARBA00023163"/>
    </source>
</evidence>
<dbReference type="Gene3D" id="1.10.10.10">
    <property type="entry name" value="Winged helix-like DNA-binding domain superfamily/Winged helix DNA-binding domain"/>
    <property type="match status" value="1"/>
</dbReference>
<evidence type="ECO:0000313" key="9">
    <source>
        <dbReference type="EMBL" id="SDK10121.1"/>
    </source>
</evidence>
<feature type="domain" description="Cytochrome c" evidence="8">
    <location>
        <begin position="133"/>
        <end position="237"/>
    </location>
</feature>
<dbReference type="Proteomes" id="UP000198894">
    <property type="component" value="Unassembled WGS sequence"/>
</dbReference>
<dbReference type="PROSITE" id="PS50949">
    <property type="entry name" value="HTH_GNTR"/>
    <property type="match status" value="1"/>
</dbReference>
<evidence type="ECO:0000256" key="1">
    <source>
        <dbReference type="ARBA" id="ARBA00022723"/>
    </source>
</evidence>
<proteinExistence type="predicted"/>
<dbReference type="RefSeq" id="WP_029354792.1">
    <property type="nucleotide sequence ID" value="NZ_FNEE01000011.1"/>
</dbReference>
<evidence type="ECO:0000259" key="7">
    <source>
        <dbReference type="PROSITE" id="PS50949"/>
    </source>
</evidence>
<dbReference type="Pfam" id="PF00392">
    <property type="entry name" value="GntR"/>
    <property type="match status" value="1"/>
</dbReference>
<evidence type="ECO:0000256" key="2">
    <source>
        <dbReference type="ARBA" id="ARBA00023004"/>
    </source>
</evidence>
<keyword evidence="5" id="KW-0804">Transcription</keyword>
<evidence type="ECO:0000256" key="3">
    <source>
        <dbReference type="ARBA" id="ARBA00023015"/>
    </source>
</evidence>
<dbReference type="InterPro" id="IPR036390">
    <property type="entry name" value="WH_DNA-bd_sf"/>
</dbReference>
<evidence type="ECO:0000259" key="8">
    <source>
        <dbReference type="PROSITE" id="PS51007"/>
    </source>
</evidence>
<reference evidence="10" key="1">
    <citation type="submission" date="2016-10" db="EMBL/GenBank/DDBJ databases">
        <authorList>
            <person name="Varghese N."/>
            <person name="Submissions S."/>
        </authorList>
    </citation>
    <scope>NUCLEOTIDE SEQUENCE [LARGE SCALE GENOMIC DNA]</scope>
    <source>
        <strain evidence="10">CGMCC 1.11022</strain>
    </source>
</reference>
<keyword evidence="2 6" id="KW-0408">Iron</keyword>
<dbReference type="GO" id="GO:0003700">
    <property type="term" value="F:DNA-binding transcription factor activity"/>
    <property type="evidence" value="ECO:0007669"/>
    <property type="project" value="InterPro"/>
</dbReference>
<feature type="domain" description="HTH gntR-type" evidence="7">
    <location>
        <begin position="25"/>
        <end position="92"/>
    </location>
</feature>
<dbReference type="InterPro" id="IPR009056">
    <property type="entry name" value="Cyt_c-like_dom"/>
</dbReference>
<accession>A0A1G8Z4V1</accession>
<keyword evidence="1 6" id="KW-0479">Metal-binding</keyword>
<organism evidence="9 10">
    <name type="scientific">Mesorhizobium muleiense</name>
    <dbReference type="NCBI Taxonomy" id="1004279"/>
    <lineage>
        <taxon>Bacteria</taxon>
        <taxon>Pseudomonadati</taxon>
        <taxon>Pseudomonadota</taxon>
        <taxon>Alphaproteobacteria</taxon>
        <taxon>Hyphomicrobiales</taxon>
        <taxon>Phyllobacteriaceae</taxon>
        <taxon>Mesorhizobium</taxon>
    </lineage>
</organism>
<evidence type="ECO:0000256" key="4">
    <source>
        <dbReference type="ARBA" id="ARBA00023125"/>
    </source>
</evidence>
<dbReference type="GO" id="GO:0046872">
    <property type="term" value="F:metal ion binding"/>
    <property type="evidence" value="ECO:0007669"/>
    <property type="project" value="UniProtKB-KW"/>
</dbReference>
<protein>
    <submittedName>
        <fullName evidence="9">Regulatory protein, gntR family</fullName>
    </submittedName>
</protein>
<gene>
    <name evidence="9" type="ORF">SAMN05428953_111173</name>
</gene>